<dbReference type="eggNOG" id="ENOG5034BEN">
    <property type="taxonomic scope" value="Bacteria"/>
</dbReference>
<dbReference type="AlphaFoldDB" id="L8JS91"/>
<evidence type="ECO:0000313" key="1">
    <source>
        <dbReference type="EMBL" id="ELR71720.1"/>
    </source>
</evidence>
<accession>L8JS91</accession>
<keyword evidence="2" id="KW-1185">Reference proteome</keyword>
<proteinExistence type="predicted"/>
<dbReference type="Proteomes" id="UP000011135">
    <property type="component" value="Unassembled WGS sequence"/>
</dbReference>
<comment type="caution">
    <text evidence="1">The sequence shown here is derived from an EMBL/GenBank/DDBJ whole genome shotgun (WGS) entry which is preliminary data.</text>
</comment>
<evidence type="ECO:0000313" key="2">
    <source>
        <dbReference type="Proteomes" id="UP000011135"/>
    </source>
</evidence>
<organism evidence="1 2">
    <name type="scientific">Fulvivirga imtechensis AK7</name>
    <dbReference type="NCBI Taxonomy" id="1237149"/>
    <lineage>
        <taxon>Bacteria</taxon>
        <taxon>Pseudomonadati</taxon>
        <taxon>Bacteroidota</taxon>
        <taxon>Cytophagia</taxon>
        <taxon>Cytophagales</taxon>
        <taxon>Fulvivirgaceae</taxon>
        <taxon>Fulvivirga</taxon>
    </lineage>
</organism>
<name>L8JS91_9BACT</name>
<sequence>MEAHTAKNGHCIWDIDKFDDKSILLFNVKNKEDRHWLLALEAYFETRFNPLIKAGRIG</sequence>
<gene>
    <name evidence="1" type="ORF">C900_02305</name>
</gene>
<protein>
    <submittedName>
        <fullName evidence="1">Uncharacterized protein</fullName>
    </submittedName>
</protein>
<dbReference type="EMBL" id="AMZN01000033">
    <property type="protein sequence ID" value="ELR71720.1"/>
    <property type="molecule type" value="Genomic_DNA"/>
</dbReference>
<reference evidence="1 2" key="1">
    <citation type="submission" date="2012-12" db="EMBL/GenBank/DDBJ databases">
        <title>Genome assembly of Fulvivirga imtechensis AK7.</title>
        <authorList>
            <person name="Nupur N."/>
            <person name="Khatri I."/>
            <person name="Kumar R."/>
            <person name="Subramanian S."/>
            <person name="Pinnaka A."/>
        </authorList>
    </citation>
    <scope>NUCLEOTIDE SEQUENCE [LARGE SCALE GENOMIC DNA]</scope>
    <source>
        <strain evidence="1 2">AK7</strain>
    </source>
</reference>